<organism evidence="1 2">
    <name type="scientific">Paenibacillus cucumis</name>
    <name type="common">ex Kampfer et al. 2016</name>
    <dbReference type="NCBI Taxonomy" id="1776858"/>
    <lineage>
        <taxon>Bacteria</taxon>
        <taxon>Bacillati</taxon>
        <taxon>Bacillota</taxon>
        <taxon>Bacilli</taxon>
        <taxon>Bacillales</taxon>
        <taxon>Paenibacillaceae</taxon>
        <taxon>Paenibacillus</taxon>
    </lineage>
</organism>
<proteinExistence type="predicted"/>
<reference evidence="1 2" key="1">
    <citation type="submission" date="2020-08" db="EMBL/GenBank/DDBJ databases">
        <title>Fungal Genomes of the International Space Station.</title>
        <authorList>
            <person name="Seuylemezian A."/>
            <person name="Singh N.K."/>
            <person name="Wood J."/>
            <person name="Venkateswaran K."/>
        </authorList>
    </citation>
    <scope>NUCLEOTIDE SEQUENCE [LARGE SCALE GENOMIC DNA]</scope>
    <source>
        <strain evidence="1 2">S/N-304-OC-R4</strain>
    </source>
</reference>
<dbReference type="Proteomes" id="UP000706031">
    <property type="component" value="Unassembled WGS sequence"/>
</dbReference>
<comment type="caution">
    <text evidence="1">The sequence shown here is derived from an EMBL/GenBank/DDBJ whole genome shotgun (WGS) entry which is preliminary data.</text>
</comment>
<sequence length="127" mass="14892">MGVSKKHKRSIIRANRLFFWYVKPDLDDEGIMKLHIISEDRKFIVAYEVGQCIRGHLEVPMLVIIGKEFEGWTADYMGHRRVRTPVWNDGVVTPRLIGKIIDWCLMKDKEVISLNWKGEIIALDQRI</sequence>
<evidence type="ECO:0000313" key="1">
    <source>
        <dbReference type="EMBL" id="MBY0202416.1"/>
    </source>
</evidence>
<protein>
    <submittedName>
        <fullName evidence="1">Uncharacterized protein</fullName>
    </submittedName>
</protein>
<keyword evidence="2" id="KW-1185">Reference proteome</keyword>
<accession>A0ABS7KEA3</accession>
<dbReference type="EMBL" id="JACLIC010000007">
    <property type="protein sequence ID" value="MBY0202416.1"/>
    <property type="molecule type" value="Genomic_DNA"/>
</dbReference>
<name>A0ABS7KEA3_9BACL</name>
<dbReference type="RefSeq" id="WP_221787107.1">
    <property type="nucleotide sequence ID" value="NZ_JACLIC010000007.1"/>
</dbReference>
<gene>
    <name evidence="1" type="ORF">H7T88_04090</name>
</gene>
<evidence type="ECO:0000313" key="2">
    <source>
        <dbReference type="Proteomes" id="UP000706031"/>
    </source>
</evidence>